<dbReference type="CDD" id="cd06222">
    <property type="entry name" value="RNase_H_like"/>
    <property type="match status" value="1"/>
</dbReference>
<comment type="caution">
    <text evidence="2">The sequence shown here is derived from an EMBL/GenBank/DDBJ whole genome shotgun (WGS) entry which is preliminary data.</text>
</comment>
<evidence type="ECO:0000313" key="3">
    <source>
        <dbReference type="Proteomes" id="UP000233551"/>
    </source>
</evidence>
<sequence length="763" mass="85401">MELPTVTHVCVDVALNSAARTMVKGIKSGTAQERGRLVHIAGVLRNSCGTTTTISKFQTGTTLRCRSIPSKRIGSLGPRGAPTHVNGHFLSNRASWSGWLMVVSTKRSSSSSRLGCLAVSPRGWWQLASPQWSPTNTICPVGCLPSSLSDVPIAPTVTRVWVDFTFKSVARPIVKRIQRGDFNVKLSEEEKAGGAPFNPSEALGFRHTLDACNLIDLGSNGPPFTWRAVVRVLPMIKLDHHSTLVDLQGGRLGNPHKRPFRYLATWQTHRDFPELMCSSWSDDVDLVGNLVSFRVRVQVWNEETFSNILFWKSRALARLAGIQRAIQRSPNPHLERLEREVSGELEQRRRMKIESLRAPDGEWVIDAEVLRDMVVAHFRNLYGDSPSGGSLYTTANFSVLPQEVETFLMAAVEGAELRRVLFVMRPFKASGPDDFQATLRRVIMDCVTTTTMQVLWNGATTEEFIPKRVHGQVQKSLPGCGGLCSESSQWLVGFSFINGGPNYIAPIGIAGYSYVHDAGICTAWNSVRHGMAWQLWGGQRIRDCKEEDVPYWRLDSSGDYSVKTTYQLLTADSFISPPSRVWRVIWSWEGPRRLRAFLWLVARESLLTNEARVRRRLEAVDGSKRTWIFIHWVKPLEDFMKLNTDGAVRGSQGVARAGGILRNSSVGWIIGFMQSLGVSTVMVAELWGVLTGLELAWNVGCRRLILEIDSMVVLTLISRQDPCPPCFFRCRRAFDIYCRGIGRFASNTRIRNRILARIGCRKG</sequence>
<feature type="domain" description="RNase H type-1" evidence="1">
    <location>
        <begin position="643"/>
        <end position="721"/>
    </location>
</feature>
<dbReference type="InterPro" id="IPR036397">
    <property type="entry name" value="RNaseH_sf"/>
</dbReference>
<dbReference type="Proteomes" id="UP000233551">
    <property type="component" value="Unassembled WGS sequence"/>
</dbReference>
<dbReference type="InterPro" id="IPR044730">
    <property type="entry name" value="RNase_H-like_dom_plant"/>
</dbReference>
<dbReference type="GO" id="GO:0003676">
    <property type="term" value="F:nucleic acid binding"/>
    <property type="evidence" value="ECO:0007669"/>
    <property type="project" value="InterPro"/>
</dbReference>
<dbReference type="PANTHER" id="PTHR47723">
    <property type="entry name" value="OS05G0353850 PROTEIN"/>
    <property type="match status" value="1"/>
</dbReference>
<evidence type="ECO:0000259" key="1">
    <source>
        <dbReference type="Pfam" id="PF13456"/>
    </source>
</evidence>
<dbReference type="SUPFAM" id="SSF53098">
    <property type="entry name" value="Ribonuclease H-like"/>
    <property type="match status" value="1"/>
</dbReference>
<protein>
    <recommendedName>
        <fullName evidence="1">RNase H type-1 domain-containing protein</fullName>
    </recommendedName>
</protein>
<dbReference type="InterPro" id="IPR053151">
    <property type="entry name" value="RNase_H-like"/>
</dbReference>
<dbReference type="InterPro" id="IPR012337">
    <property type="entry name" value="RNaseH-like_sf"/>
</dbReference>
<dbReference type="AlphaFoldDB" id="A0A2I0ID11"/>
<gene>
    <name evidence="2" type="ORF">CRG98_037905</name>
</gene>
<proteinExistence type="predicted"/>
<evidence type="ECO:0000313" key="2">
    <source>
        <dbReference type="EMBL" id="PKI41703.1"/>
    </source>
</evidence>
<keyword evidence="3" id="KW-1185">Reference proteome</keyword>
<dbReference type="PANTHER" id="PTHR47723:SF13">
    <property type="entry name" value="PUTATIVE-RELATED"/>
    <property type="match status" value="1"/>
</dbReference>
<reference evidence="2 3" key="1">
    <citation type="submission" date="2017-11" db="EMBL/GenBank/DDBJ databases">
        <title>De-novo sequencing of pomegranate (Punica granatum L.) genome.</title>
        <authorList>
            <person name="Akparov Z."/>
            <person name="Amiraslanov A."/>
            <person name="Hajiyeva S."/>
            <person name="Abbasov M."/>
            <person name="Kaur K."/>
            <person name="Hamwieh A."/>
            <person name="Solovyev V."/>
            <person name="Salamov A."/>
            <person name="Braich B."/>
            <person name="Kosarev P."/>
            <person name="Mahmoud A."/>
            <person name="Hajiyev E."/>
            <person name="Babayeva S."/>
            <person name="Izzatullayeva V."/>
            <person name="Mammadov A."/>
            <person name="Mammadov A."/>
            <person name="Sharifova S."/>
            <person name="Ojaghi J."/>
            <person name="Eynullazada K."/>
            <person name="Bayramov B."/>
            <person name="Abdulazimova A."/>
            <person name="Shahmuradov I."/>
        </authorList>
    </citation>
    <scope>NUCLEOTIDE SEQUENCE [LARGE SCALE GENOMIC DNA]</scope>
    <source>
        <strain evidence="3">cv. AG2017</strain>
        <tissue evidence="2">Leaf</tissue>
    </source>
</reference>
<dbReference type="InterPro" id="IPR002156">
    <property type="entry name" value="RNaseH_domain"/>
</dbReference>
<accession>A0A2I0ID11</accession>
<name>A0A2I0ID11_PUNGR</name>
<dbReference type="GO" id="GO:0004523">
    <property type="term" value="F:RNA-DNA hybrid ribonuclease activity"/>
    <property type="evidence" value="ECO:0007669"/>
    <property type="project" value="InterPro"/>
</dbReference>
<dbReference type="EMBL" id="PGOL01003324">
    <property type="protein sequence ID" value="PKI41703.1"/>
    <property type="molecule type" value="Genomic_DNA"/>
</dbReference>
<dbReference type="STRING" id="22663.A0A2I0ID11"/>
<dbReference type="Gene3D" id="3.30.420.10">
    <property type="entry name" value="Ribonuclease H-like superfamily/Ribonuclease H"/>
    <property type="match status" value="1"/>
</dbReference>
<dbReference type="Pfam" id="PF13456">
    <property type="entry name" value="RVT_3"/>
    <property type="match status" value="1"/>
</dbReference>
<organism evidence="2 3">
    <name type="scientific">Punica granatum</name>
    <name type="common">Pomegranate</name>
    <dbReference type="NCBI Taxonomy" id="22663"/>
    <lineage>
        <taxon>Eukaryota</taxon>
        <taxon>Viridiplantae</taxon>
        <taxon>Streptophyta</taxon>
        <taxon>Embryophyta</taxon>
        <taxon>Tracheophyta</taxon>
        <taxon>Spermatophyta</taxon>
        <taxon>Magnoliopsida</taxon>
        <taxon>eudicotyledons</taxon>
        <taxon>Gunneridae</taxon>
        <taxon>Pentapetalae</taxon>
        <taxon>rosids</taxon>
        <taxon>malvids</taxon>
        <taxon>Myrtales</taxon>
        <taxon>Lythraceae</taxon>
        <taxon>Punica</taxon>
    </lineage>
</organism>